<dbReference type="AlphaFoldDB" id="A0AAC9HL65"/>
<proteinExistence type="inferred from homology"/>
<dbReference type="Gene3D" id="2.60.40.10">
    <property type="entry name" value="Immunoglobulins"/>
    <property type="match status" value="2"/>
</dbReference>
<keyword evidence="5" id="KW-1015">Disulfide bond</keyword>
<evidence type="ECO:0000256" key="8">
    <source>
        <dbReference type="SAM" id="SignalP"/>
    </source>
</evidence>
<dbReference type="GO" id="GO:0005975">
    <property type="term" value="P:carbohydrate metabolic process"/>
    <property type="evidence" value="ECO:0007669"/>
    <property type="project" value="UniProtKB-ARBA"/>
</dbReference>
<accession>A0AAC9HL65</accession>
<dbReference type="InterPro" id="IPR043504">
    <property type="entry name" value="Peptidase_S1_PA_chymotrypsin"/>
</dbReference>
<dbReference type="InterPro" id="IPR009003">
    <property type="entry name" value="Peptidase_S1_PA"/>
</dbReference>
<dbReference type="SUPFAM" id="SSF50494">
    <property type="entry name" value="Trypsin-like serine proteases"/>
    <property type="match status" value="1"/>
</dbReference>
<name>A0AAC9HL65_9PSEU</name>
<evidence type="ECO:0000256" key="3">
    <source>
        <dbReference type="ARBA" id="ARBA00022801"/>
    </source>
</evidence>
<keyword evidence="8" id="KW-0732">Signal</keyword>
<dbReference type="InterPro" id="IPR013783">
    <property type="entry name" value="Ig-like_fold"/>
</dbReference>
<evidence type="ECO:0000256" key="1">
    <source>
        <dbReference type="ARBA" id="ARBA00007664"/>
    </source>
</evidence>
<dbReference type="NCBIfam" id="TIGR01167">
    <property type="entry name" value="LPXTG_anchor"/>
    <property type="match status" value="1"/>
</dbReference>
<keyword evidence="2" id="KW-0645">Protease</keyword>
<evidence type="ECO:0000313" key="9">
    <source>
        <dbReference type="EMBL" id="AOS61194.1"/>
    </source>
</evidence>
<dbReference type="InterPro" id="IPR035070">
    <property type="entry name" value="Streptogrisin_prodomain"/>
</dbReference>
<dbReference type="Proteomes" id="UP000095210">
    <property type="component" value="Chromosome"/>
</dbReference>
<dbReference type="CDD" id="cd21112">
    <property type="entry name" value="alphaLP-like"/>
    <property type="match status" value="1"/>
</dbReference>
<dbReference type="GO" id="GO:0006508">
    <property type="term" value="P:proteolysis"/>
    <property type="evidence" value="ECO:0007669"/>
    <property type="project" value="UniProtKB-KW"/>
</dbReference>
<keyword evidence="10" id="KW-1185">Reference proteome</keyword>
<evidence type="ECO:0000256" key="2">
    <source>
        <dbReference type="ARBA" id="ARBA00022670"/>
    </source>
</evidence>
<dbReference type="PRINTS" id="PR00861">
    <property type="entry name" value="ALYTICPTASE"/>
</dbReference>
<keyword evidence="7" id="KW-1133">Transmembrane helix</keyword>
<keyword evidence="7" id="KW-0472">Membrane</keyword>
<evidence type="ECO:0000256" key="6">
    <source>
        <dbReference type="SAM" id="MobiDB-lite"/>
    </source>
</evidence>
<sequence>MKQARLVASVLAAGVLAAGSIFGATPRGIAQQSDMSDLSAADQAANYPASLEVAIERDLATDPITYASNSLAAADASATADALRDQLADNFGGAWFDPAAGRLNVAVTSQGAADMVRQRGAEAHIRGVNEERLIEVSADLRAWIDGLPAERRALIYGLSTSAKTSSVTLAFSATSAGRSLAAELPGDHGVELNTEFVLEPPQTQQAADLLGGQGISAAAEDGSELASCSLGFNAIDGQGRALALTSGHCATDAATILAADGTEIGVPERVAWNSIADGDDGDDYASVRVQNPNLIAQPAVTDWQGGTLPVEGVVAPIEGMQVCHSGQTSQWECGQIQQVDVEVRVNGPDGTVKSQRSFWYDACTERGDSGGAVLAGTLAVGLHSAGALTPDDRRCLSTIGEQNIAFAEPLATDVIGDFGDDLRVLTTTADTDGDGVPDHEELAADRTTVHDANGDGVPAFLDPDEPTLGVPVVTSPEDGSRHTERSLPIVGTSKPGATVTVTYRGQSHLVTADDRGEWRLPAEEQLALGHYEITVSQSWTATNGSQWQSGETTSGFFIAPGPPAITSPQDGAEIDETAPMIFGTGEPGAVVELTVDDVDLGTASVVDDNGEWSITLVEPLSHGSHTIAAVQLVEDVGSNPTSITITVLPSEGGHTTVIPEAPGGPGANPPTGGDPDLADTGVSVALLALLGTAGLVAGTLLMLRRRREQLGVAGQTEAD</sequence>
<keyword evidence="3" id="KW-0378">Hydrolase</keyword>
<dbReference type="Gene3D" id="3.30.300.50">
    <property type="match status" value="1"/>
</dbReference>
<evidence type="ECO:0000313" key="10">
    <source>
        <dbReference type="Proteomes" id="UP000095210"/>
    </source>
</evidence>
<gene>
    <name evidence="9" type="ORF">TL08_01775</name>
</gene>
<dbReference type="NCBIfam" id="NF033510">
    <property type="entry name" value="Ca_tandemer"/>
    <property type="match status" value="2"/>
</dbReference>
<feature type="chain" id="PRO_5042154722" evidence="8">
    <location>
        <begin position="24"/>
        <end position="719"/>
    </location>
</feature>
<dbReference type="InterPro" id="IPR001316">
    <property type="entry name" value="Pept_S1A_streptogrisin"/>
</dbReference>
<protein>
    <submittedName>
        <fullName evidence="9">Trypsin</fullName>
    </submittedName>
</protein>
<evidence type="ECO:0000256" key="5">
    <source>
        <dbReference type="ARBA" id="ARBA00023157"/>
    </source>
</evidence>
<dbReference type="GO" id="GO:0004252">
    <property type="term" value="F:serine-type endopeptidase activity"/>
    <property type="evidence" value="ECO:0007669"/>
    <property type="project" value="InterPro"/>
</dbReference>
<reference evidence="10" key="1">
    <citation type="submission" date="2016-03" db="EMBL/GenBank/DDBJ databases">
        <title>Complete genome sequence of the type strain Actinoalloteichus hymeniacidonis DSM 45092.</title>
        <authorList>
            <person name="Schaffert L."/>
            <person name="Albersmeier A."/>
            <person name="Winkler A."/>
            <person name="Kalinowski J."/>
            <person name="Zotchev S."/>
            <person name="Ruckert C."/>
        </authorList>
    </citation>
    <scope>NUCLEOTIDE SEQUENCE [LARGE SCALE GENOMIC DNA]</scope>
    <source>
        <strain evidence="10">HPA177(T) (DSM 45092(T))</strain>
    </source>
</reference>
<keyword evidence="4" id="KW-0720">Serine protease</keyword>
<evidence type="ECO:0000256" key="7">
    <source>
        <dbReference type="SAM" id="Phobius"/>
    </source>
</evidence>
<comment type="similarity">
    <text evidence="1">Belongs to the peptidase S1 family.</text>
</comment>
<dbReference type="Gene3D" id="2.40.10.10">
    <property type="entry name" value="Trypsin-like serine proteases"/>
    <property type="match status" value="2"/>
</dbReference>
<feature type="transmembrane region" description="Helical" evidence="7">
    <location>
        <begin position="684"/>
        <end position="703"/>
    </location>
</feature>
<evidence type="ECO:0000256" key="4">
    <source>
        <dbReference type="ARBA" id="ARBA00022825"/>
    </source>
</evidence>
<dbReference type="EMBL" id="CP014859">
    <property type="protein sequence ID" value="AOS61194.1"/>
    <property type="molecule type" value="Genomic_DNA"/>
</dbReference>
<dbReference type="KEGG" id="ahm:TL08_01775"/>
<keyword evidence="7" id="KW-0812">Transmembrane</keyword>
<dbReference type="RefSeq" id="WP_069846069.1">
    <property type="nucleotide sequence ID" value="NZ_CP014859.1"/>
</dbReference>
<feature type="signal peptide" evidence="8">
    <location>
        <begin position="1"/>
        <end position="23"/>
    </location>
</feature>
<feature type="region of interest" description="Disordered" evidence="6">
    <location>
        <begin position="460"/>
        <end position="493"/>
    </location>
</feature>
<organism evidence="9 10">
    <name type="scientific">Actinoalloteichus hymeniacidonis</name>
    <dbReference type="NCBI Taxonomy" id="340345"/>
    <lineage>
        <taxon>Bacteria</taxon>
        <taxon>Bacillati</taxon>
        <taxon>Actinomycetota</taxon>
        <taxon>Actinomycetes</taxon>
        <taxon>Pseudonocardiales</taxon>
        <taxon>Pseudonocardiaceae</taxon>
        <taxon>Actinoalloteichus</taxon>
    </lineage>
</organism>